<dbReference type="PROSITE" id="PS51192">
    <property type="entry name" value="HELICASE_ATP_BIND_1"/>
    <property type="match status" value="1"/>
</dbReference>
<accession>W4K3Q2</accession>
<sequence>MPSLHHIEYSKSSRAKCHGPAPCRGTAIEQGALRYGKTIKTKWGEGVEWRHWGCVTRAILVQIAGYGMERVDGFHFLRTEDQKKIRTALATRRIDPADILASAKLPSALPSSQASSQPKPTASSNDKKRKTPHVTIEASSEGNAPAQNAPTPASQTLATQRAQAVANIPVDARWEEGAEDEALEEELRDELYCTKSTNVVGVQYYGGMVAAGEQVLLVREPHNRFDRNAIQVKNIGQAQVGHIPRDIASKLAPLMDQRRVTVEGTMNEGNRTTLKIYGASDLRDQLEPLLVWATPGQRGFPKRQTAGQIATASAAGSGPSDSQMGPGPAYPSPSQVSRMSPQELAAQQKRIQQQQEAFAKAAELRQMLNNLEKVDDEGRRSSLLDTLCSTEDILSLPVHATPPGIANGELTVNLLKHQSQALRWCIDREYPTLPSKDEDKPVQFWQYRTTGAKPYYYNIVTKTPQEAAPILGRGALCADSMGLGKTLTMIALVLATKADVQSDCGQSTLIVVPLSVLSNWEKQIQDHCVPGALTYCVYYGSTRSMSAQDLQKYDVVITTYQTVAGEHENFQSNAPEASESKGPSKKRKKLDSSLFGVHWKRVILDEGHNIRNPRTKMAKAVSALAAQRRWVLTGTPIDLGSILTFLRICRPLDNPDFYKRLVLRPLKDGDPSGAELLRALMSQICIRRTKEMQDSEGNYLVPLPPVEMTVVPVSLSPEARELYDTVEQLSKQRIEGFMNRPEGITNVSISTNALSMLTRLRQLALHPGLVPADYVEQLRHADDEHSHATIQITPEVKVRLQSQLFQAIEDNEECPICFGILDEPRITVCSHRFCLACISEVIARDPKCPMDRRPLGLGDLIEPPPPTELTQVPVRSDEDEEDKGDIRSASSSAKIDQLVHLLKLTPLTEKSLVFSQFTSFLDKVLPLSIPYVRFDGKMSARRRQETLEQFSIPIEESTTSTQAAQPFQTASRPSRRCSSTQMTQDVADEAFQDQGDDDGDFHPNGARDDDGEDDFISDDDTVWTKKGKGKAKAKAKGKHATRIKSSASTSAAYDSAIPGAIPRVMLISLKAGALGLNLTVANNVYLMDPWWQEGIESQAIDRCNRIGQKKPVHVYQLIAEDTVESKVIDIQEKKKHLVQEAFSGMKNKETQRQKKEARLNDLIELFGIRQLAASQGA</sequence>
<feature type="compositionally biased region" description="Acidic residues" evidence="12">
    <location>
        <begin position="986"/>
        <end position="999"/>
    </location>
</feature>
<gene>
    <name evidence="17" type="ORF">HETIRDRAFT_434565</name>
</gene>
<feature type="region of interest" description="Disordered" evidence="12">
    <location>
        <begin position="568"/>
        <end position="589"/>
    </location>
</feature>
<dbReference type="InterPro" id="IPR050628">
    <property type="entry name" value="SNF2_RAD54_helicase_TF"/>
</dbReference>
<dbReference type="InterPro" id="IPR013083">
    <property type="entry name" value="Znf_RING/FYVE/PHD"/>
</dbReference>
<dbReference type="Gene3D" id="3.30.70.2330">
    <property type="match status" value="1"/>
</dbReference>
<proteinExistence type="inferred from homology"/>
<feature type="compositionally biased region" description="Low complexity" evidence="12">
    <location>
        <begin position="106"/>
        <end position="124"/>
    </location>
</feature>
<evidence type="ECO:0000256" key="11">
    <source>
        <dbReference type="PROSITE-ProRule" id="PRU00175"/>
    </source>
</evidence>
<dbReference type="InterPro" id="IPR049730">
    <property type="entry name" value="SNF2/RAD54-like_C"/>
</dbReference>
<dbReference type="SMART" id="SM00184">
    <property type="entry name" value="RING"/>
    <property type="match status" value="1"/>
</dbReference>
<evidence type="ECO:0000256" key="5">
    <source>
        <dbReference type="ARBA" id="ARBA00022771"/>
    </source>
</evidence>
<comment type="subcellular location">
    <subcellularLocation>
        <location evidence="1">Nucleus</location>
    </subcellularLocation>
</comment>
<feature type="domain" description="Helicase C-terminal" evidence="16">
    <location>
        <begin position="946"/>
        <end position="1149"/>
    </location>
</feature>
<keyword evidence="5 11" id="KW-0863">Zinc-finger</keyword>
<organism evidence="17 18">
    <name type="scientific">Heterobasidion irregulare (strain TC 32-1)</name>
    <dbReference type="NCBI Taxonomy" id="747525"/>
    <lineage>
        <taxon>Eukaryota</taxon>
        <taxon>Fungi</taxon>
        <taxon>Dikarya</taxon>
        <taxon>Basidiomycota</taxon>
        <taxon>Agaricomycotina</taxon>
        <taxon>Agaricomycetes</taxon>
        <taxon>Russulales</taxon>
        <taxon>Bondarzewiaceae</taxon>
        <taxon>Heterobasidion</taxon>
        <taxon>Heterobasidion annosum species complex</taxon>
    </lineage>
</organism>
<evidence type="ECO:0000259" key="15">
    <source>
        <dbReference type="PROSITE" id="PS51192"/>
    </source>
</evidence>
<dbReference type="InterPro" id="IPR001650">
    <property type="entry name" value="Helicase_C-like"/>
</dbReference>
<keyword evidence="3" id="KW-0479">Metal-binding</keyword>
<feature type="domain" description="Helicase ATP-binding" evidence="15">
    <location>
        <begin position="466"/>
        <end position="654"/>
    </location>
</feature>
<dbReference type="GO" id="GO:0006281">
    <property type="term" value="P:DNA repair"/>
    <property type="evidence" value="ECO:0007669"/>
    <property type="project" value="TreeGrafter"/>
</dbReference>
<dbReference type="Pfam" id="PF13923">
    <property type="entry name" value="zf-C3HC4_2"/>
    <property type="match status" value="1"/>
</dbReference>
<evidence type="ECO:0000256" key="10">
    <source>
        <dbReference type="ARBA" id="ARBA00023242"/>
    </source>
</evidence>
<feature type="domain" description="RING-type" evidence="14">
    <location>
        <begin position="814"/>
        <end position="852"/>
    </location>
</feature>
<dbReference type="InterPro" id="IPR036957">
    <property type="entry name" value="Znf_PARP_sf"/>
</dbReference>
<dbReference type="GO" id="GO:0016818">
    <property type="term" value="F:hydrolase activity, acting on acid anhydrides, in phosphorus-containing anhydrides"/>
    <property type="evidence" value="ECO:0007669"/>
    <property type="project" value="InterPro"/>
</dbReference>
<evidence type="ECO:0000259" key="13">
    <source>
        <dbReference type="PROSITE" id="PS50064"/>
    </source>
</evidence>
<feature type="compositionally biased region" description="Polar residues" evidence="12">
    <location>
        <begin position="956"/>
        <end position="984"/>
    </location>
</feature>
<dbReference type="PANTHER" id="PTHR45626">
    <property type="entry name" value="TRANSCRIPTION TERMINATION FACTOR 2-RELATED"/>
    <property type="match status" value="1"/>
</dbReference>
<evidence type="ECO:0000256" key="2">
    <source>
        <dbReference type="ARBA" id="ARBA00007025"/>
    </source>
</evidence>
<keyword evidence="6" id="KW-0378">Hydrolase</keyword>
<dbReference type="GO" id="GO:0008270">
    <property type="term" value="F:zinc ion binding"/>
    <property type="evidence" value="ECO:0007669"/>
    <property type="project" value="UniProtKB-KW"/>
</dbReference>
<dbReference type="Proteomes" id="UP000030671">
    <property type="component" value="Unassembled WGS sequence"/>
</dbReference>
<protein>
    <submittedName>
        <fullName evidence="17">Uncharacterized protein</fullName>
    </submittedName>
</protein>
<dbReference type="PROSITE" id="PS51194">
    <property type="entry name" value="HELICASE_CTER"/>
    <property type="match status" value="1"/>
</dbReference>
<evidence type="ECO:0000259" key="16">
    <source>
        <dbReference type="PROSITE" id="PS51194"/>
    </source>
</evidence>
<dbReference type="Gene3D" id="3.30.1740.10">
    <property type="entry name" value="Zinc finger, PARP-type"/>
    <property type="match status" value="1"/>
</dbReference>
<feature type="region of interest" description="Disordered" evidence="12">
    <location>
        <begin position="951"/>
        <end position="1052"/>
    </location>
</feature>
<dbReference type="SUPFAM" id="SSF57716">
    <property type="entry name" value="Glucocorticoid receptor-like (DNA-binding domain)"/>
    <property type="match status" value="1"/>
</dbReference>
<reference evidence="17 18" key="1">
    <citation type="journal article" date="2012" name="New Phytol.">
        <title>Insight into trade-off between wood decay and parasitism from the genome of a fungal forest pathogen.</title>
        <authorList>
            <person name="Olson A."/>
            <person name="Aerts A."/>
            <person name="Asiegbu F."/>
            <person name="Belbahri L."/>
            <person name="Bouzid O."/>
            <person name="Broberg A."/>
            <person name="Canback B."/>
            <person name="Coutinho P.M."/>
            <person name="Cullen D."/>
            <person name="Dalman K."/>
            <person name="Deflorio G."/>
            <person name="van Diepen L.T."/>
            <person name="Dunand C."/>
            <person name="Duplessis S."/>
            <person name="Durling M."/>
            <person name="Gonthier P."/>
            <person name="Grimwood J."/>
            <person name="Fossdal C.G."/>
            <person name="Hansson D."/>
            <person name="Henrissat B."/>
            <person name="Hietala A."/>
            <person name="Himmelstrand K."/>
            <person name="Hoffmeister D."/>
            <person name="Hogberg N."/>
            <person name="James T.Y."/>
            <person name="Karlsson M."/>
            <person name="Kohler A."/>
            <person name="Kues U."/>
            <person name="Lee Y.H."/>
            <person name="Lin Y.C."/>
            <person name="Lind M."/>
            <person name="Lindquist E."/>
            <person name="Lombard V."/>
            <person name="Lucas S."/>
            <person name="Lunden K."/>
            <person name="Morin E."/>
            <person name="Murat C."/>
            <person name="Park J."/>
            <person name="Raffaello T."/>
            <person name="Rouze P."/>
            <person name="Salamov A."/>
            <person name="Schmutz J."/>
            <person name="Solheim H."/>
            <person name="Stahlberg J."/>
            <person name="Velez H."/>
            <person name="de Vries R.P."/>
            <person name="Wiebenga A."/>
            <person name="Woodward S."/>
            <person name="Yakovlev I."/>
            <person name="Garbelotto M."/>
            <person name="Martin F."/>
            <person name="Grigoriev I.V."/>
            <person name="Stenlid J."/>
        </authorList>
    </citation>
    <scope>NUCLEOTIDE SEQUENCE [LARGE SCALE GENOMIC DNA]</scope>
    <source>
        <strain evidence="17 18">TC 32-1</strain>
    </source>
</reference>
<dbReference type="Pfam" id="PF00271">
    <property type="entry name" value="Helicase_C"/>
    <property type="match status" value="1"/>
</dbReference>
<evidence type="ECO:0000313" key="18">
    <source>
        <dbReference type="Proteomes" id="UP000030671"/>
    </source>
</evidence>
<dbReference type="Pfam" id="PF08797">
    <property type="entry name" value="HIRAN"/>
    <property type="match status" value="1"/>
</dbReference>
<evidence type="ECO:0000256" key="6">
    <source>
        <dbReference type="ARBA" id="ARBA00022801"/>
    </source>
</evidence>
<keyword evidence="18" id="KW-1185">Reference proteome</keyword>
<dbReference type="Gene3D" id="3.40.50.300">
    <property type="entry name" value="P-loop containing nucleotide triphosphate hydrolases"/>
    <property type="match status" value="1"/>
</dbReference>
<dbReference type="Gene3D" id="3.30.40.10">
    <property type="entry name" value="Zinc/RING finger domain, C3HC4 (zinc finger)"/>
    <property type="match status" value="1"/>
</dbReference>
<evidence type="ECO:0000256" key="12">
    <source>
        <dbReference type="SAM" id="MobiDB-lite"/>
    </source>
</evidence>
<dbReference type="GO" id="GO:0005634">
    <property type="term" value="C:nucleus"/>
    <property type="evidence" value="ECO:0007669"/>
    <property type="project" value="UniProtKB-SubCell"/>
</dbReference>
<dbReference type="GO" id="GO:0008094">
    <property type="term" value="F:ATP-dependent activity, acting on DNA"/>
    <property type="evidence" value="ECO:0007669"/>
    <property type="project" value="TreeGrafter"/>
</dbReference>
<evidence type="ECO:0000259" key="14">
    <source>
        <dbReference type="PROSITE" id="PS50089"/>
    </source>
</evidence>
<dbReference type="InterPro" id="IPR014905">
    <property type="entry name" value="HIRAN"/>
</dbReference>
<dbReference type="GeneID" id="20674756"/>
<dbReference type="eggNOG" id="KOG1001">
    <property type="taxonomic scope" value="Eukaryota"/>
</dbReference>
<feature type="region of interest" description="Disordered" evidence="12">
    <location>
        <begin position="106"/>
        <end position="161"/>
    </location>
</feature>
<dbReference type="InParanoid" id="W4K3Q2"/>
<feature type="compositionally biased region" description="Acidic residues" evidence="12">
    <location>
        <begin position="1009"/>
        <end position="1021"/>
    </location>
</feature>
<dbReference type="SMART" id="SM00487">
    <property type="entry name" value="DEXDc"/>
    <property type="match status" value="1"/>
</dbReference>
<dbReference type="OrthoDB" id="448448at2759"/>
<dbReference type="GO" id="GO:0005524">
    <property type="term" value="F:ATP binding"/>
    <property type="evidence" value="ECO:0007669"/>
    <property type="project" value="UniProtKB-KW"/>
</dbReference>
<dbReference type="InterPro" id="IPR000330">
    <property type="entry name" value="SNF2_N"/>
</dbReference>
<dbReference type="GO" id="GO:0003677">
    <property type="term" value="F:DNA binding"/>
    <property type="evidence" value="ECO:0007669"/>
    <property type="project" value="InterPro"/>
</dbReference>
<feature type="region of interest" description="Disordered" evidence="12">
    <location>
        <begin position="856"/>
        <end position="889"/>
    </location>
</feature>
<keyword evidence="8" id="KW-0862">Zinc</keyword>
<dbReference type="SMART" id="SM01336">
    <property type="entry name" value="zf-PARP"/>
    <property type="match status" value="1"/>
</dbReference>
<evidence type="ECO:0000256" key="9">
    <source>
        <dbReference type="ARBA" id="ARBA00022840"/>
    </source>
</evidence>
<dbReference type="InterPro" id="IPR017907">
    <property type="entry name" value="Znf_RING_CS"/>
</dbReference>
<name>W4K3Q2_HETIT</name>
<dbReference type="Pfam" id="PF00176">
    <property type="entry name" value="SNF2-rel_dom"/>
    <property type="match status" value="1"/>
</dbReference>
<dbReference type="PANTHER" id="PTHR45626:SF17">
    <property type="entry name" value="HELICASE-LIKE TRANSCRIPTION FACTOR"/>
    <property type="match status" value="1"/>
</dbReference>
<dbReference type="KEGG" id="hir:HETIRDRAFT_434565"/>
<dbReference type="STRING" id="747525.W4K3Q2"/>
<evidence type="ECO:0000256" key="4">
    <source>
        <dbReference type="ARBA" id="ARBA00022741"/>
    </source>
</evidence>
<dbReference type="SMART" id="SM00910">
    <property type="entry name" value="HIRAN"/>
    <property type="match status" value="1"/>
</dbReference>
<dbReference type="InterPro" id="IPR001841">
    <property type="entry name" value="Znf_RING"/>
</dbReference>
<dbReference type="Pfam" id="PF00645">
    <property type="entry name" value="zf-PARP"/>
    <property type="match status" value="1"/>
</dbReference>
<feature type="compositionally biased region" description="Polar residues" evidence="12">
    <location>
        <begin position="137"/>
        <end position="161"/>
    </location>
</feature>
<evidence type="ECO:0000256" key="3">
    <source>
        <dbReference type="ARBA" id="ARBA00022723"/>
    </source>
</evidence>
<keyword evidence="10" id="KW-0539">Nucleus</keyword>
<dbReference type="PROSITE" id="PS50064">
    <property type="entry name" value="ZF_PARP_2"/>
    <property type="match status" value="1"/>
</dbReference>
<dbReference type="Gene3D" id="3.40.50.10810">
    <property type="entry name" value="Tandem AAA-ATPase domain"/>
    <property type="match status" value="1"/>
</dbReference>
<dbReference type="InterPro" id="IPR038718">
    <property type="entry name" value="SNF2-like_sf"/>
</dbReference>
<dbReference type="GO" id="GO:0004386">
    <property type="term" value="F:helicase activity"/>
    <property type="evidence" value="ECO:0007669"/>
    <property type="project" value="UniProtKB-KW"/>
</dbReference>
<evidence type="ECO:0000256" key="8">
    <source>
        <dbReference type="ARBA" id="ARBA00022833"/>
    </source>
</evidence>
<feature type="domain" description="PARP-type" evidence="13">
    <location>
        <begin position="5"/>
        <end position="93"/>
    </location>
</feature>
<dbReference type="EMBL" id="KI925459">
    <property type="protein sequence ID" value="ETW80463.1"/>
    <property type="molecule type" value="Genomic_DNA"/>
</dbReference>
<evidence type="ECO:0000313" key="17">
    <source>
        <dbReference type="EMBL" id="ETW80463.1"/>
    </source>
</evidence>
<dbReference type="InterPro" id="IPR027417">
    <property type="entry name" value="P-loop_NTPase"/>
</dbReference>
<evidence type="ECO:0000256" key="1">
    <source>
        <dbReference type="ARBA" id="ARBA00004123"/>
    </source>
</evidence>
<keyword evidence="9" id="KW-0067">ATP-binding</keyword>
<evidence type="ECO:0000256" key="7">
    <source>
        <dbReference type="ARBA" id="ARBA00022806"/>
    </source>
</evidence>
<dbReference type="PROSITE" id="PS50089">
    <property type="entry name" value="ZF_RING_2"/>
    <property type="match status" value="1"/>
</dbReference>
<dbReference type="SUPFAM" id="SSF57850">
    <property type="entry name" value="RING/U-box"/>
    <property type="match status" value="1"/>
</dbReference>
<dbReference type="InterPro" id="IPR001510">
    <property type="entry name" value="Znf_PARP"/>
</dbReference>
<feature type="region of interest" description="Disordered" evidence="12">
    <location>
        <begin position="297"/>
        <end position="348"/>
    </location>
</feature>
<dbReference type="AlphaFoldDB" id="W4K3Q2"/>
<dbReference type="SUPFAM" id="SSF52540">
    <property type="entry name" value="P-loop containing nucleoside triphosphate hydrolases"/>
    <property type="match status" value="3"/>
</dbReference>
<feature type="compositionally biased region" description="Basic residues" evidence="12">
    <location>
        <begin position="1025"/>
        <end position="1042"/>
    </location>
</feature>
<dbReference type="PROSITE" id="PS00518">
    <property type="entry name" value="ZF_RING_1"/>
    <property type="match status" value="1"/>
</dbReference>
<dbReference type="CDD" id="cd18793">
    <property type="entry name" value="SF2_C_SNF"/>
    <property type="match status" value="1"/>
</dbReference>
<dbReference type="HOGENOM" id="CLU_000315_2_5_1"/>
<keyword evidence="7" id="KW-0347">Helicase</keyword>
<dbReference type="RefSeq" id="XP_009547209.1">
    <property type="nucleotide sequence ID" value="XM_009548914.1"/>
</dbReference>
<comment type="similarity">
    <text evidence="2">Belongs to the SNF2/RAD54 helicase family.</text>
</comment>
<dbReference type="InterPro" id="IPR014001">
    <property type="entry name" value="Helicase_ATP-bd"/>
</dbReference>
<dbReference type="SMART" id="SM00490">
    <property type="entry name" value="HELICc"/>
    <property type="match status" value="1"/>
</dbReference>
<keyword evidence="4" id="KW-0547">Nucleotide-binding</keyword>